<protein>
    <submittedName>
        <fullName evidence="5">DNA mismatch repair protein MutS</fullName>
    </submittedName>
</protein>
<evidence type="ECO:0000313" key="5">
    <source>
        <dbReference type="EMBL" id="GAA4392821.1"/>
    </source>
</evidence>
<accession>A0ABP8JLR2</accession>
<evidence type="ECO:0000256" key="2">
    <source>
        <dbReference type="ARBA" id="ARBA00022840"/>
    </source>
</evidence>
<dbReference type="Proteomes" id="UP001500635">
    <property type="component" value="Unassembled WGS sequence"/>
</dbReference>
<proteinExistence type="predicted"/>
<dbReference type="InterPro" id="IPR027417">
    <property type="entry name" value="P-loop_NTPase"/>
</dbReference>
<dbReference type="PANTHER" id="PTHR11361:SF34">
    <property type="entry name" value="DNA MISMATCH REPAIR PROTEIN MSH1, MITOCHONDRIAL"/>
    <property type="match status" value="1"/>
</dbReference>
<reference evidence="6" key="1">
    <citation type="journal article" date="2019" name="Int. J. Syst. Evol. Microbiol.">
        <title>The Global Catalogue of Microorganisms (GCM) 10K type strain sequencing project: providing services to taxonomists for standard genome sequencing and annotation.</title>
        <authorList>
            <consortium name="The Broad Institute Genomics Platform"/>
            <consortium name="The Broad Institute Genome Sequencing Center for Infectious Disease"/>
            <person name="Wu L."/>
            <person name="Ma J."/>
        </authorList>
    </citation>
    <scope>NUCLEOTIDE SEQUENCE [LARGE SCALE GENOMIC DNA]</scope>
    <source>
        <strain evidence="6">JCM 17688</strain>
    </source>
</reference>
<organism evidence="5 6">
    <name type="scientific">Tsukamurella soli</name>
    <dbReference type="NCBI Taxonomy" id="644556"/>
    <lineage>
        <taxon>Bacteria</taxon>
        <taxon>Bacillati</taxon>
        <taxon>Actinomycetota</taxon>
        <taxon>Actinomycetes</taxon>
        <taxon>Mycobacteriales</taxon>
        <taxon>Tsukamurellaceae</taxon>
        <taxon>Tsukamurella</taxon>
    </lineage>
</organism>
<keyword evidence="2" id="KW-0067">ATP-binding</keyword>
<dbReference type="SMART" id="SM00534">
    <property type="entry name" value="MUTSac"/>
    <property type="match status" value="1"/>
</dbReference>
<dbReference type="Pfam" id="PF00488">
    <property type="entry name" value="MutS_V"/>
    <property type="match status" value="1"/>
</dbReference>
<dbReference type="RefSeq" id="WP_344995399.1">
    <property type="nucleotide sequence ID" value="NZ_BAABFR010000030.1"/>
</dbReference>
<dbReference type="Gene3D" id="3.40.50.300">
    <property type="entry name" value="P-loop containing nucleotide triphosphate hydrolases"/>
    <property type="match status" value="1"/>
</dbReference>
<sequence length="529" mass="57715">MSGADTARAVPSILFDGDERPAPVDPVETFVDTALDRIVDAVAEGHDDDIRDYFRILPPSIATVRNRQAVFAEVDGDLTLRGGLSRFVARWGALTALRRLVSAAPQAAEADAWHLATCRRYLHLVDDLREALAQAVSAPLVEVRLALDTYLTRSSVAEFRCSVEELAQRLGDLRYCVHVTDHWVEVRDYADEPDAAPAVERALRCLLADGSPAVPVPSASEASEPQPLNRIESQIAAGVATIFPAAFARLAAFRTAHPDPVDPGLERLRSELRFVLRYLAFAHGVGDEAGLAFCYPELTDLPNEQTWAEGCVDLALADRPTSRTDPVPAAADAPEGLVRNDFRVEPGERVLVVSGPNHGGKTTYARMVGQLHHLAALGLPIAARSARLRLVDRVFTVFSAQEDPHDDSGRLVDELRRTRAVLDLATGRSLILMNEVFSSTTSSDAELLGRDVIRRIAALGALAVYVTFVDELSRLSQATVSLVGEVDPNDPERRTFRIVRAYADGRAHARAVATAHRLTYRQLAERLAL</sequence>
<feature type="domain" description="DNA mismatch repair proteins mutS family" evidence="4">
    <location>
        <begin position="348"/>
        <end position="516"/>
    </location>
</feature>
<dbReference type="PANTHER" id="PTHR11361">
    <property type="entry name" value="DNA MISMATCH REPAIR PROTEIN MUTS FAMILY MEMBER"/>
    <property type="match status" value="1"/>
</dbReference>
<name>A0ABP8JLR2_9ACTN</name>
<evidence type="ECO:0000259" key="4">
    <source>
        <dbReference type="SMART" id="SM00534"/>
    </source>
</evidence>
<dbReference type="InterPro" id="IPR045076">
    <property type="entry name" value="MutS"/>
</dbReference>
<dbReference type="EMBL" id="BAABFR010000030">
    <property type="protein sequence ID" value="GAA4392821.1"/>
    <property type="molecule type" value="Genomic_DNA"/>
</dbReference>
<comment type="caution">
    <text evidence="5">The sequence shown here is derived from an EMBL/GenBank/DDBJ whole genome shotgun (WGS) entry which is preliminary data.</text>
</comment>
<keyword evidence="6" id="KW-1185">Reference proteome</keyword>
<dbReference type="InterPro" id="IPR000432">
    <property type="entry name" value="DNA_mismatch_repair_MutS_C"/>
</dbReference>
<keyword evidence="1" id="KW-0547">Nucleotide-binding</keyword>
<evidence type="ECO:0000313" key="6">
    <source>
        <dbReference type="Proteomes" id="UP001500635"/>
    </source>
</evidence>
<keyword evidence="3" id="KW-0238">DNA-binding</keyword>
<dbReference type="SUPFAM" id="SSF52540">
    <property type="entry name" value="P-loop containing nucleoside triphosphate hydrolases"/>
    <property type="match status" value="1"/>
</dbReference>
<evidence type="ECO:0000256" key="3">
    <source>
        <dbReference type="ARBA" id="ARBA00023125"/>
    </source>
</evidence>
<gene>
    <name evidence="5" type="ORF">GCM10023147_22960</name>
</gene>
<evidence type="ECO:0000256" key="1">
    <source>
        <dbReference type="ARBA" id="ARBA00022741"/>
    </source>
</evidence>